<evidence type="ECO:0008006" key="4">
    <source>
        <dbReference type="Google" id="ProtNLM"/>
    </source>
</evidence>
<name>A0A382DPX9_9ZZZZ</name>
<dbReference type="SUPFAM" id="SSF55920">
    <property type="entry name" value="Creatinase/aminopeptidase"/>
    <property type="match status" value="1"/>
</dbReference>
<dbReference type="CDD" id="cd01066">
    <property type="entry name" value="APP_MetAP"/>
    <property type="match status" value="1"/>
</dbReference>
<dbReference type="PANTHER" id="PTHR46112:SF2">
    <property type="entry name" value="XAA-PRO AMINOPEPTIDASE P-RELATED"/>
    <property type="match status" value="1"/>
</dbReference>
<dbReference type="InterPro" id="IPR000994">
    <property type="entry name" value="Pept_M24"/>
</dbReference>
<dbReference type="InterPro" id="IPR000587">
    <property type="entry name" value="Creatinase_N"/>
</dbReference>
<dbReference type="Gene3D" id="3.90.230.10">
    <property type="entry name" value="Creatinase/methionine aminopeptidase superfamily"/>
    <property type="match status" value="1"/>
</dbReference>
<gene>
    <name evidence="3" type="ORF">METZ01_LOCUS192645</name>
</gene>
<dbReference type="SUPFAM" id="SSF53092">
    <property type="entry name" value="Creatinase/prolidase N-terminal domain"/>
    <property type="match status" value="1"/>
</dbReference>
<evidence type="ECO:0000259" key="2">
    <source>
        <dbReference type="Pfam" id="PF01321"/>
    </source>
</evidence>
<dbReference type="EMBL" id="UINC01040223">
    <property type="protein sequence ID" value="SVB39791.1"/>
    <property type="molecule type" value="Genomic_DNA"/>
</dbReference>
<accession>A0A382DPX9</accession>
<evidence type="ECO:0000259" key="1">
    <source>
        <dbReference type="Pfam" id="PF00557"/>
    </source>
</evidence>
<dbReference type="Pfam" id="PF00557">
    <property type="entry name" value="Peptidase_M24"/>
    <property type="match status" value="1"/>
</dbReference>
<dbReference type="PANTHER" id="PTHR46112">
    <property type="entry name" value="AMINOPEPTIDASE"/>
    <property type="match status" value="1"/>
</dbReference>
<dbReference type="InterPro" id="IPR036005">
    <property type="entry name" value="Creatinase/aminopeptidase-like"/>
</dbReference>
<feature type="domain" description="Creatinase N-terminal" evidence="2">
    <location>
        <begin position="7"/>
        <end position="140"/>
    </location>
</feature>
<evidence type="ECO:0000313" key="3">
    <source>
        <dbReference type="EMBL" id="SVB39791.1"/>
    </source>
</evidence>
<proteinExistence type="predicted"/>
<protein>
    <recommendedName>
        <fullName evidence="4">Peptidase M24 domain-containing protein</fullName>
    </recommendedName>
</protein>
<dbReference type="InterPro" id="IPR029149">
    <property type="entry name" value="Creatin/AminoP/Spt16_N"/>
</dbReference>
<dbReference type="AlphaFoldDB" id="A0A382DPX9"/>
<dbReference type="Pfam" id="PF01321">
    <property type="entry name" value="Creatinase_N"/>
    <property type="match status" value="1"/>
</dbReference>
<feature type="domain" description="Peptidase M24" evidence="1">
    <location>
        <begin position="149"/>
        <end position="364"/>
    </location>
</feature>
<dbReference type="InterPro" id="IPR050659">
    <property type="entry name" value="Peptidase_M24B"/>
</dbReference>
<dbReference type="Gene3D" id="3.40.350.10">
    <property type="entry name" value="Creatinase/prolidase N-terminal domain"/>
    <property type="match status" value="1"/>
</dbReference>
<organism evidence="3">
    <name type="scientific">marine metagenome</name>
    <dbReference type="NCBI Taxonomy" id="408172"/>
    <lineage>
        <taxon>unclassified sequences</taxon>
        <taxon>metagenomes</taxon>
        <taxon>ecological metagenomes</taxon>
    </lineage>
</organism>
<reference evidence="3" key="1">
    <citation type="submission" date="2018-05" db="EMBL/GenBank/DDBJ databases">
        <authorList>
            <person name="Lanie J.A."/>
            <person name="Ng W.-L."/>
            <person name="Kazmierczak K.M."/>
            <person name="Andrzejewski T.M."/>
            <person name="Davidsen T.M."/>
            <person name="Wayne K.J."/>
            <person name="Tettelin H."/>
            <person name="Glass J.I."/>
            <person name="Rusch D."/>
            <person name="Podicherti R."/>
            <person name="Tsui H.-C.T."/>
            <person name="Winkler M.E."/>
        </authorList>
    </citation>
    <scope>NUCLEOTIDE SEQUENCE</scope>
</reference>
<sequence length="382" mass="43029">MFKKNLLKLKQKMQENNIDLAVITDDDSLYYFTGYYNFLHMDFFRPTILLVPKDDDSTLITPLLDVLLVEKDCPVENIITWNDGIGEEWREVIPKFIKENKKIACEKYKINATVSNYLSDLMNGKVIENITPVINNIRMIKTDEELKIARHAGEVGLAMMEAGKKALGHNVPEYEIALATSQAGTRKAAELLKNHYNNQTMSPNIHFLQVIASGDDLPKTHHRASTKLIKRGDPVFLCFCGSTNFHRFKLGFDRIFWVEEIKDESQSKAFEVAVKSQKAALSVLGPDVTAEEVHAAYAETIQSEGYPYPTFRCGRATGFSMLEEPQLVVGNKTVLQPGMVFAVDGGASTENFRAQVGDSFIITKDGYEQITHHSKEIKDLIV</sequence>